<organism evidence="1 2">
    <name type="scientific">Methylorubrum rhodinum</name>
    <dbReference type="NCBI Taxonomy" id="29428"/>
    <lineage>
        <taxon>Bacteria</taxon>
        <taxon>Pseudomonadati</taxon>
        <taxon>Pseudomonadota</taxon>
        <taxon>Alphaproteobacteria</taxon>
        <taxon>Hyphomicrobiales</taxon>
        <taxon>Methylobacteriaceae</taxon>
        <taxon>Methylorubrum</taxon>
    </lineage>
</organism>
<keyword evidence="2" id="KW-1185">Reference proteome</keyword>
<gene>
    <name evidence="1" type="ORF">HNR00_003547</name>
</gene>
<dbReference type="RefSeq" id="WP_183571593.1">
    <property type="nucleotide sequence ID" value="NZ_JACHOP010000017.1"/>
</dbReference>
<dbReference type="Proteomes" id="UP000583454">
    <property type="component" value="Unassembled WGS sequence"/>
</dbReference>
<evidence type="ECO:0000313" key="1">
    <source>
        <dbReference type="EMBL" id="MBB5758820.1"/>
    </source>
</evidence>
<name>A0A840ZNC5_9HYPH</name>
<evidence type="ECO:0000313" key="2">
    <source>
        <dbReference type="Proteomes" id="UP000583454"/>
    </source>
</evidence>
<comment type="caution">
    <text evidence="1">The sequence shown here is derived from an EMBL/GenBank/DDBJ whole genome shotgun (WGS) entry which is preliminary data.</text>
</comment>
<dbReference type="EMBL" id="JACHOP010000017">
    <property type="protein sequence ID" value="MBB5758820.1"/>
    <property type="molecule type" value="Genomic_DNA"/>
</dbReference>
<proteinExistence type="predicted"/>
<protein>
    <submittedName>
        <fullName evidence="1">Uncharacterized protein</fullName>
    </submittedName>
</protein>
<accession>A0A840ZNC5</accession>
<sequence>MSAATTPNVPVGPGSYIEFVNSCTASAGGGGKSRDIVTVCREHSLQFSRAGQNQLFDLREAGSSVRITVCLDALMQALGAWIVRSVRNGRSKICQNATDTCGWQSKMNPPYARMAKTQNSQAADRLGGDAPHRVHVWRNNSKLSLVHCCVLRWLHLFASSYQTLKSVIQGRSVKRELRLRLVESLNSQLSNGLLRIEERRDA</sequence>
<reference evidence="1 2" key="1">
    <citation type="submission" date="2020-08" db="EMBL/GenBank/DDBJ databases">
        <title>Genomic Encyclopedia of Type Strains, Phase IV (KMG-IV): sequencing the most valuable type-strain genomes for metagenomic binning, comparative biology and taxonomic classification.</title>
        <authorList>
            <person name="Goeker M."/>
        </authorList>
    </citation>
    <scope>NUCLEOTIDE SEQUENCE [LARGE SCALE GENOMIC DNA]</scope>
    <source>
        <strain evidence="1 2">DSM 2163</strain>
    </source>
</reference>
<dbReference type="AlphaFoldDB" id="A0A840ZNC5"/>